<proteinExistence type="predicted"/>
<reference evidence="1 2" key="1">
    <citation type="submission" date="2019-08" db="EMBL/GenBank/DDBJ databases">
        <title>Complete genome sequence of Arcobacter acticola.</title>
        <authorList>
            <person name="Miller W."/>
        </authorList>
    </citation>
    <scope>NUCLEOTIDE SEQUENCE [LARGE SCALE GENOMIC DNA]</scope>
    <source>
        <strain evidence="1 2">KCTC 52212</strain>
    </source>
</reference>
<dbReference type="EMBL" id="CP042652">
    <property type="protein sequence ID" value="QKE28370.1"/>
    <property type="molecule type" value="Genomic_DNA"/>
</dbReference>
<organism evidence="1 2">
    <name type="scientific">Arcobacter acticola</name>
    <dbReference type="NCBI Taxonomy" id="1849015"/>
    <lineage>
        <taxon>Bacteria</taxon>
        <taxon>Pseudomonadati</taxon>
        <taxon>Campylobacterota</taxon>
        <taxon>Epsilonproteobacteria</taxon>
        <taxon>Campylobacterales</taxon>
        <taxon>Arcobacteraceae</taxon>
        <taxon>Arcobacter</taxon>
    </lineage>
</organism>
<sequence length="104" mass="11741">MNSYLEVLQDKAKKIGADIEMCGFDKECITNVIAKKVRSNLEHEDLSVIKEKAIIIEANISVNNADKSSILDAIEEKIKEVLEKENELFTSIELQKDFMPLDLG</sequence>
<evidence type="ECO:0000313" key="2">
    <source>
        <dbReference type="Proteomes" id="UP000503483"/>
    </source>
</evidence>
<dbReference type="KEGG" id="paco:AACT_1190"/>
<dbReference type="Proteomes" id="UP000503483">
    <property type="component" value="Chromosome"/>
</dbReference>
<protein>
    <submittedName>
        <fullName evidence="1">Uncharacterized protein</fullName>
    </submittedName>
</protein>
<evidence type="ECO:0000313" key="1">
    <source>
        <dbReference type="EMBL" id="QKE28370.1"/>
    </source>
</evidence>
<keyword evidence="2" id="KW-1185">Reference proteome</keyword>
<accession>A0A6M8ED18</accession>
<name>A0A6M8ED18_9BACT</name>
<dbReference type="AlphaFoldDB" id="A0A6M8ED18"/>
<dbReference type="RefSeq" id="WP_172125924.1">
    <property type="nucleotide sequence ID" value="NZ_CP042652.1"/>
</dbReference>
<gene>
    <name evidence="1" type="ORF">AACT_1190</name>
</gene>